<dbReference type="InterPro" id="IPR011990">
    <property type="entry name" value="TPR-like_helical_dom_sf"/>
</dbReference>
<dbReference type="NCBIfam" id="NF038194">
    <property type="entry name" value="AlgK_TPR_lipo"/>
    <property type="match status" value="1"/>
</dbReference>
<evidence type="ECO:0000256" key="1">
    <source>
        <dbReference type="SAM" id="MobiDB-lite"/>
    </source>
</evidence>
<name>A0A7U7ENZ4_9GAMM</name>
<dbReference type="PANTHER" id="PTHR11102">
    <property type="entry name" value="SEL-1-LIKE PROTEIN"/>
    <property type="match status" value="1"/>
</dbReference>
<evidence type="ECO:0000313" key="3">
    <source>
        <dbReference type="EMBL" id="CAD5108484.1"/>
    </source>
</evidence>
<dbReference type="PROSITE" id="PS51257">
    <property type="entry name" value="PROKAR_LIPOPROTEIN"/>
    <property type="match status" value="1"/>
</dbReference>
<reference evidence="3 4" key="1">
    <citation type="submission" date="2020-08" db="EMBL/GenBank/DDBJ databases">
        <authorList>
            <person name="Criscuolo A."/>
        </authorList>
    </citation>
    <scope>NUCLEOTIDE SEQUENCE [LARGE SCALE GENOMIC DNA]</scope>
    <source>
        <strain evidence="3">CIP111764</strain>
    </source>
</reference>
<dbReference type="InterPro" id="IPR050767">
    <property type="entry name" value="Sel1_AlgK"/>
</dbReference>
<sequence length="460" mass="49887">MAGSQTRLAPLGLAVAFALAGCAGLPDQRLAQEALKRGDTATAESNFRQLAGLGYTDAQVGLADLQVESGDPEQMRRAEETYRQAADQSPRAAARLGRLLAGKPGASEAERREAESLLQRANQAGEQNTLLPLAMLYLQYPQSFPEVNAQQRISQWRAEGRPQAELAQVLLYRTQGSYDQHLDEIASICEAALASSDVCYVELATVYRKRGDSDRLQALVGRLDGAWKAGAVPAQRVDSVANVLADQELGTPDAETAKGLLERLAPSYPAAWVSLARLLYENPELGDVEQLMGYLDKGRAAARPRAELLLGKLHYEGKLVPQNPFKAEKHLLAAAASEPSANYYLGQIYRRGFLGQVYPDKALDHLLASARSGQANADLALAQMFSQGRGIRPDPVNAYVFSQLAEQGGRPEASELAAQIAQQLQPAQRSQAERLLRAERDYRGIAPNHSPAARTVARQP</sequence>
<dbReference type="Proteomes" id="UP000583387">
    <property type="component" value="Unassembled WGS sequence"/>
</dbReference>
<dbReference type="InterPro" id="IPR006597">
    <property type="entry name" value="Sel1-like"/>
</dbReference>
<dbReference type="Pfam" id="PF08238">
    <property type="entry name" value="Sel1"/>
    <property type="match status" value="4"/>
</dbReference>
<proteinExistence type="predicted"/>
<comment type="caution">
    <text evidence="3">The sequence shown here is derived from an EMBL/GenBank/DDBJ whole genome shotgun (WGS) entry which is preliminary data.</text>
</comment>
<organism evidence="3 4">
    <name type="scientific">Zestomonas carbonaria</name>
    <dbReference type="NCBI Taxonomy" id="2762745"/>
    <lineage>
        <taxon>Bacteria</taxon>
        <taxon>Pseudomonadati</taxon>
        <taxon>Pseudomonadota</taxon>
        <taxon>Gammaproteobacteria</taxon>
        <taxon>Pseudomonadales</taxon>
        <taxon>Pseudomonadaceae</taxon>
        <taxon>Zestomonas</taxon>
    </lineage>
</organism>
<accession>A0A7U7ENZ4</accession>
<dbReference type="SMART" id="SM00671">
    <property type="entry name" value="SEL1"/>
    <property type="match status" value="4"/>
</dbReference>
<gene>
    <name evidence="3" type="primary">algK</name>
    <name evidence="3" type="ORF">PSEWESI4_02771</name>
</gene>
<dbReference type="EMBL" id="CAJFCI010000055">
    <property type="protein sequence ID" value="CAD5108484.1"/>
    <property type="molecule type" value="Genomic_DNA"/>
</dbReference>
<protein>
    <submittedName>
        <fullName evidence="3">Alginate biosynthesis protein AlgK</fullName>
    </submittedName>
</protein>
<dbReference type="InterPro" id="IPR053440">
    <property type="entry name" value="Alginate_biosynth_AlgK"/>
</dbReference>
<evidence type="ECO:0000313" key="4">
    <source>
        <dbReference type="Proteomes" id="UP000583387"/>
    </source>
</evidence>
<evidence type="ECO:0000256" key="2">
    <source>
        <dbReference type="SAM" id="SignalP"/>
    </source>
</evidence>
<keyword evidence="4" id="KW-1185">Reference proteome</keyword>
<feature type="signal peptide" evidence="2">
    <location>
        <begin position="1"/>
        <end position="20"/>
    </location>
</feature>
<feature type="region of interest" description="Disordered" evidence="1">
    <location>
        <begin position="441"/>
        <end position="460"/>
    </location>
</feature>
<dbReference type="Gene3D" id="1.25.40.10">
    <property type="entry name" value="Tetratricopeptide repeat domain"/>
    <property type="match status" value="1"/>
</dbReference>
<dbReference type="PANTHER" id="PTHR11102:SF160">
    <property type="entry name" value="ERAD-ASSOCIATED E3 UBIQUITIN-PROTEIN LIGASE COMPONENT HRD3"/>
    <property type="match status" value="1"/>
</dbReference>
<dbReference type="SUPFAM" id="SSF81901">
    <property type="entry name" value="HCP-like"/>
    <property type="match status" value="2"/>
</dbReference>
<keyword evidence="2" id="KW-0732">Signal</keyword>
<dbReference type="AlphaFoldDB" id="A0A7U7ENZ4"/>
<feature type="chain" id="PRO_5030901094" evidence="2">
    <location>
        <begin position="21"/>
        <end position="460"/>
    </location>
</feature>